<dbReference type="KEGG" id="lit:FPZ52_15965"/>
<evidence type="ECO:0000256" key="4">
    <source>
        <dbReference type="ARBA" id="ARBA00022692"/>
    </source>
</evidence>
<evidence type="ECO:0000256" key="1">
    <source>
        <dbReference type="ARBA" id="ARBA00004141"/>
    </source>
</evidence>
<feature type="transmembrane region" description="Helical" evidence="9">
    <location>
        <begin position="532"/>
        <end position="557"/>
    </location>
</feature>
<keyword evidence="7 9" id="KW-0472">Membrane</keyword>
<evidence type="ECO:0000313" key="11">
    <source>
        <dbReference type="Proteomes" id="UP000318483"/>
    </source>
</evidence>
<keyword evidence="4 9" id="KW-0812">Transmembrane</keyword>
<evidence type="ECO:0000256" key="3">
    <source>
        <dbReference type="ARBA" id="ARBA00022448"/>
    </source>
</evidence>
<keyword evidence="6" id="KW-0406">Ion transport</keyword>
<geneLocation type="plasmid" evidence="10 11">
    <name>unnamed3</name>
</geneLocation>
<feature type="transmembrane region" description="Helical" evidence="9">
    <location>
        <begin position="507"/>
        <end position="526"/>
    </location>
</feature>
<sequence>MTIEPMKRATLCGLAREKDEMLAALQGLGCLHLVPLRDPAPLDAPDAAARRRTAAAWRHLETAPRRRRPWPVDKTVDFDATIDAALANKERLRKAHDLRDALTRRIDDLEAFGDFELPPEPALRGRKLWFYILPVKERRALDALDLPWAVVAREQAKLYVAVISTTEPPPDLLPVPRVHTGSRALSSLYGALEAAEIEIEQAEAEREELTRSRLILGVRLAAGEDEDDRRAASGMTLDETRFFAVQGWAPAAAAQELGELAAAHGLALRLEDPDPDDRPPTLLKNPGRFEEVGALTSFYMTPDYRAWDPSLIVFASFALFFSMILADAGYAAVLAALVWLFRRKIGSGEAGRRLRFMLFVVLGTAFAYGVAAGSYFGVEPREGGILNRIAFIDVNDFETMMRVSVLIGVLHVCIANGEVAWRRRGGPEIVVRLGWMALTIGGLLLWLGASAIGAVLAVGGLAAVFLASAAQRPIVRPRDWIMRLADGALSLTDVTKLFGDVLSYMRLFALGLASASLAATFNNLAGELAENVAGIGVFLALIVLVFGHVVNLALGILSGVVHGLRLNFIEFFGWGLSDEGYPFKAFARKERTS</sequence>
<keyword evidence="8" id="KW-0175">Coiled coil</keyword>
<feature type="transmembrane region" description="Helical" evidence="9">
    <location>
        <begin position="354"/>
        <end position="377"/>
    </location>
</feature>
<dbReference type="EMBL" id="CP042264">
    <property type="protein sequence ID" value="QDY71194.1"/>
    <property type="molecule type" value="Genomic_DNA"/>
</dbReference>
<dbReference type="RefSeq" id="WP_146366610.1">
    <property type="nucleotide sequence ID" value="NZ_CP042264.1"/>
</dbReference>
<evidence type="ECO:0000313" key="10">
    <source>
        <dbReference type="EMBL" id="QDY71194.1"/>
    </source>
</evidence>
<feature type="transmembrane region" description="Helical" evidence="9">
    <location>
        <begin position="397"/>
        <end position="417"/>
    </location>
</feature>
<keyword evidence="10" id="KW-0614">Plasmid</keyword>
<dbReference type="GO" id="GO:0051117">
    <property type="term" value="F:ATPase binding"/>
    <property type="evidence" value="ECO:0007669"/>
    <property type="project" value="TreeGrafter"/>
</dbReference>
<dbReference type="OrthoDB" id="9803814at2"/>
<feature type="coiled-coil region" evidence="8">
    <location>
        <begin position="185"/>
        <end position="212"/>
    </location>
</feature>
<reference evidence="10 11" key="1">
    <citation type="submission" date="2019-07" db="EMBL/GenBank/DDBJ databases">
        <title>Litoreibacter alkalisoli sp. nov., isolated from saline-alkaline soil.</title>
        <authorList>
            <person name="Wang S."/>
            <person name="Xu L."/>
            <person name="Xing Y.-T."/>
            <person name="Sun J.-Q."/>
        </authorList>
    </citation>
    <scope>NUCLEOTIDE SEQUENCE [LARGE SCALE GENOMIC DNA]</scope>
    <source>
        <strain evidence="10 11">LN3S51</strain>
        <plasmid evidence="10 11">unnamed3</plasmid>
    </source>
</reference>
<dbReference type="Proteomes" id="UP000318483">
    <property type="component" value="Plasmid unnamed3"/>
</dbReference>
<dbReference type="InterPro" id="IPR002490">
    <property type="entry name" value="V-ATPase_116kDa_su"/>
</dbReference>
<organism evidence="10 11">
    <name type="scientific">Qingshengfaniella alkalisoli</name>
    <dbReference type="NCBI Taxonomy" id="2599296"/>
    <lineage>
        <taxon>Bacteria</taxon>
        <taxon>Pseudomonadati</taxon>
        <taxon>Pseudomonadota</taxon>
        <taxon>Alphaproteobacteria</taxon>
        <taxon>Rhodobacterales</taxon>
        <taxon>Paracoccaceae</taxon>
        <taxon>Qingshengfaniella</taxon>
    </lineage>
</organism>
<accession>A0A5B8IZV1</accession>
<evidence type="ECO:0000256" key="9">
    <source>
        <dbReference type="SAM" id="Phobius"/>
    </source>
</evidence>
<proteinExistence type="inferred from homology"/>
<feature type="transmembrane region" description="Helical" evidence="9">
    <location>
        <begin position="452"/>
        <end position="470"/>
    </location>
</feature>
<keyword evidence="3" id="KW-0813">Transport</keyword>
<evidence type="ECO:0000256" key="5">
    <source>
        <dbReference type="ARBA" id="ARBA00022989"/>
    </source>
</evidence>
<dbReference type="PANTHER" id="PTHR11629:SF63">
    <property type="entry name" value="V-TYPE PROTON ATPASE SUBUNIT A"/>
    <property type="match status" value="1"/>
</dbReference>
<keyword evidence="5 9" id="KW-1133">Transmembrane helix</keyword>
<dbReference type="PANTHER" id="PTHR11629">
    <property type="entry name" value="VACUOLAR PROTON ATPASES"/>
    <property type="match status" value="1"/>
</dbReference>
<evidence type="ECO:0000256" key="7">
    <source>
        <dbReference type="ARBA" id="ARBA00023136"/>
    </source>
</evidence>
<evidence type="ECO:0000256" key="8">
    <source>
        <dbReference type="SAM" id="Coils"/>
    </source>
</evidence>
<protein>
    <submittedName>
        <fullName evidence="10">V-type ATP synthase subunit I</fullName>
    </submittedName>
</protein>
<dbReference type="GO" id="GO:0046961">
    <property type="term" value="F:proton-transporting ATPase activity, rotational mechanism"/>
    <property type="evidence" value="ECO:0007669"/>
    <property type="project" value="InterPro"/>
</dbReference>
<dbReference type="GO" id="GO:0007035">
    <property type="term" value="P:vacuolar acidification"/>
    <property type="evidence" value="ECO:0007669"/>
    <property type="project" value="TreeGrafter"/>
</dbReference>
<comment type="similarity">
    <text evidence="2">Belongs to the V-ATPase 116 kDa subunit family.</text>
</comment>
<evidence type="ECO:0000256" key="2">
    <source>
        <dbReference type="ARBA" id="ARBA00009904"/>
    </source>
</evidence>
<dbReference type="AlphaFoldDB" id="A0A5B8IZV1"/>
<comment type="subcellular location">
    <subcellularLocation>
        <location evidence="1">Membrane</location>
        <topology evidence="1">Multi-pass membrane protein</topology>
    </subcellularLocation>
</comment>
<dbReference type="GO" id="GO:0033179">
    <property type="term" value="C:proton-transporting V-type ATPase, V0 domain"/>
    <property type="evidence" value="ECO:0007669"/>
    <property type="project" value="InterPro"/>
</dbReference>
<evidence type="ECO:0000256" key="6">
    <source>
        <dbReference type="ARBA" id="ARBA00023065"/>
    </source>
</evidence>
<gene>
    <name evidence="10" type="ORF">FPZ52_15965</name>
</gene>
<feature type="transmembrane region" description="Helical" evidence="9">
    <location>
        <begin position="311"/>
        <end position="342"/>
    </location>
</feature>
<name>A0A5B8IZV1_9RHOB</name>
<dbReference type="GO" id="GO:0016471">
    <property type="term" value="C:vacuolar proton-transporting V-type ATPase complex"/>
    <property type="evidence" value="ECO:0007669"/>
    <property type="project" value="TreeGrafter"/>
</dbReference>
<keyword evidence="11" id="KW-1185">Reference proteome</keyword>